<evidence type="ECO:0000256" key="4">
    <source>
        <dbReference type="ARBA" id="ARBA00022807"/>
    </source>
</evidence>
<dbReference type="InterPro" id="IPR003653">
    <property type="entry name" value="Peptidase_C48_C"/>
</dbReference>
<dbReference type="InterPro" id="IPR038765">
    <property type="entry name" value="Papain-like_cys_pep_sf"/>
</dbReference>
<dbReference type="Gene3D" id="3.40.395.10">
    <property type="entry name" value="Adenoviral Proteinase, Chain A"/>
    <property type="match status" value="1"/>
</dbReference>
<evidence type="ECO:0000256" key="1">
    <source>
        <dbReference type="ARBA" id="ARBA00005234"/>
    </source>
</evidence>
<dbReference type="Proteomes" id="UP000242146">
    <property type="component" value="Unassembled WGS sequence"/>
</dbReference>
<dbReference type="EMBL" id="MCGT01000002">
    <property type="protein sequence ID" value="ORX62357.1"/>
    <property type="molecule type" value="Genomic_DNA"/>
</dbReference>
<dbReference type="InterPro" id="IPR044613">
    <property type="entry name" value="Nep1/2-like"/>
</dbReference>
<feature type="domain" description="Ubiquitin-like protease family profile" evidence="5">
    <location>
        <begin position="1"/>
        <end position="152"/>
    </location>
</feature>
<keyword evidence="7" id="KW-1185">Reference proteome</keyword>
<evidence type="ECO:0000313" key="6">
    <source>
        <dbReference type="EMBL" id="ORX62357.1"/>
    </source>
</evidence>
<keyword evidence="3" id="KW-0378">Hydrolase</keyword>
<dbReference type="STRING" id="101127.A0A1X2GWD9"/>
<dbReference type="AlphaFoldDB" id="A0A1X2GWD9"/>
<keyword evidence="2" id="KW-0645">Protease</keyword>
<name>A0A1X2GWD9_9FUNG</name>
<comment type="caution">
    <text evidence="6">The sequence shown here is derived from an EMBL/GenBank/DDBJ whole genome shotgun (WGS) entry which is preliminary data.</text>
</comment>
<feature type="non-terminal residue" evidence="6">
    <location>
        <position position="1"/>
    </location>
</feature>
<evidence type="ECO:0000256" key="3">
    <source>
        <dbReference type="ARBA" id="ARBA00022801"/>
    </source>
</evidence>
<reference evidence="6 7" key="1">
    <citation type="submission" date="2016-07" db="EMBL/GenBank/DDBJ databases">
        <title>Pervasive Adenine N6-methylation of Active Genes in Fungi.</title>
        <authorList>
            <consortium name="DOE Joint Genome Institute"/>
            <person name="Mondo S.J."/>
            <person name="Dannebaum R.O."/>
            <person name="Kuo R.C."/>
            <person name="Labutti K."/>
            <person name="Haridas S."/>
            <person name="Kuo A."/>
            <person name="Salamov A."/>
            <person name="Ahrendt S.R."/>
            <person name="Lipzen A."/>
            <person name="Sullivan W."/>
            <person name="Andreopoulos W.B."/>
            <person name="Clum A."/>
            <person name="Lindquist E."/>
            <person name="Daum C."/>
            <person name="Ramamoorthy G.K."/>
            <person name="Gryganskyi A."/>
            <person name="Culley D."/>
            <person name="Magnuson J.K."/>
            <person name="James T.Y."/>
            <person name="O'Malley M.A."/>
            <person name="Stajich J.E."/>
            <person name="Spatafora J.W."/>
            <person name="Visel A."/>
            <person name="Grigoriev I.V."/>
        </authorList>
    </citation>
    <scope>NUCLEOTIDE SEQUENCE [LARGE SCALE GENOMIC DNA]</scope>
    <source>
        <strain evidence="6 7">NRRL 3301</strain>
    </source>
</reference>
<keyword evidence="4" id="KW-0788">Thiol protease</keyword>
<dbReference type="PANTHER" id="PTHR46468">
    <property type="entry name" value="SENTRIN-SPECIFIC PROTEASE 8"/>
    <property type="match status" value="1"/>
</dbReference>
<dbReference type="GO" id="GO:0000338">
    <property type="term" value="P:protein deneddylation"/>
    <property type="evidence" value="ECO:0007669"/>
    <property type="project" value="TreeGrafter"/>
</dbReference>
<evidence type="ECO:0000259" key="5">
    <source>
        <dbReference type="PROSITE" id="PS50600"/>
    </source>
</evidence>
<dbReference type="GO" id="GO:0006508">
    <property type="term" value="P:proteolysis"/>
    <property type="evidence" value="ECO:0007669"/>
    <property type="project" value="UniProtKB-KW"/>
</dbReference>
<dbReference type="Pfam" id="PF02902">
    <property type="entry name" value="Peptidase_C48"/>
    <property type="match status" value="1"/>
</dbReference>
<dbReference type="PROSITE" id="PS50600">
    <property type="entry name" value="ULP_PROTEASE"/>
    <property type="match status" value="1"/>
</dbReference>
<proteinExistence type="inferred from homology"/>
<organism evidence="6 7">
    <name type="scientific">Hesseltinella vesiculosa</name>
    <dbReference type="NCBI Taxonomy" id="101127"/>
    <lineage>
        <taxon>Eukaryota</taxon>
        <taxon>Fungi</taxon>
        <taxon>Fungi incertae sedis</taxon>
        <taxon>Mucoromycota</taxon>
        <taxon>Mucoromycotina</taxon>
        <taxon>Mucoromycetes</taxon>
        <taxon>Mucorales</taxon>
        <taxon>Cunninghamellaceae</taxon>
        <taxon>Hesseltinella</taxon>
    </lineage>
</organism>
<evidence type="ECO:0000313" key="7">
    <source>
        <dbReference type="Proteomes" id="UP000242146"/>
    </source>
</evidence>
<protein>
    <submittedName>
        <fullName evidence="6">Cysteine proteinase</fullName>
    </submittedName>
</protein>
<dbReference type="GO" id="GO:0008234">
    <property type="term" value="F:cysteine-type peptidase activity"/>
    <property type="evidence" value="ECO:0007669"/>
    <property type="project" value="UniProtKB-KW"/>
</dbReference>
<evidence type="ECO:0000256" key="2">
    <source>
        <dbReference type="ARBA" id="ARBA00022670"/>
    </source>
</evidence>
<accession>A0A1X2GWD9</accession>
<comment type="similarity">
    <text evidence="1">Belongs to the peptidase C48 family.</text>
</comment>
<dbReference type="SUPFAM" id="SSF54001">
    <property type="entry name" value="Cysteine proteinases"/>
    <property type="match status" value="1"/>
</dbReference>
<gene>
    <name evidence="6" type="ORF">DM01DRAFT_1279536</name>
</gene>
<sequence>DLDTIKENHWLNDTIIEFYMEYKERTEAGFTDAILLLRPAMVQLLTHSSEDPNLLKTVLPPNLDTREVVFAPINDGSPGKAYDGSHWSLVVFFRPTKRYYYYDSMGTGNFRAARKTARKLAPLLGEQASDLLIAETPQQGNGADCGGKPHLS</sequence>
<dbReference type="PANTHER" id="PTHR46468:SF1">
    <property type="entry name" value="SENTRIN-SPECIFIC PROTEASE 8"/>
    <property type="match status" value="1"/>
</dbReference>
<dbReference type="GO" id="GO:0019784">
    <property type="term" value="F:deNEDDylase activity"/>
    <property type="evidence" value="ECO:0007669"/>
    <property type="project" value="InterPro"/>
</dbReference>
<dbReference type="OrthoDB" id="5065855at2759"/>